<keyword evidence="5" id="KW-1185">Reference proteome</keyword>
<dbReference type="InterPro" id="IPR024425">
    <property type="entry name" value="LiaF-like_C"/>
</dbReference>
<protein>
    <submittedName>
        <fullName evidence="4">Lia operon protein LiaF</fullName>
    </submittedName>
</protein>
<evidence type="ECO:0000313" key="5">
    <source>
        <dbReference type="Proteomes" id="UP000198571"/>
    </source>
</evidence>
<dbReference type="InterPro" id="IPR047793">
    <property type="entry name" value="LiaF_C"/>
</dbReference>
<dbReference type="OrthoDB" id="1953204at2"/>
<feature type="transmembrane region" description="Helical" evidence="1">
    <location>
        <begin position="97"/>
        <end position="115"/>
    </location>
</feature>
<feature type="transmembrane region" description="Helical" evidence="1">
    <location>
        <begin position="69"/>
        <end position="91"/>
    </location>
</feature>
<evidence type="ECO:0000259" key="3">
    <source>
        <dbReference type="Pfam" id="PF22570"/>
    </source>
</evidence>
<name>A0A1H9TBI3_9BACI</name>
<evidence type="ECO:0000256" key="1">
    <source>
        <dbReference type="SAM" id="Phobius"/>
    </source>
</evidence>
<feature type="domain" description="LiaF transmembrane" evidence="3">
    <location>
        <begin position="4"/>
        <end position="118"/>
    </location>
</feature>
<keyword evidence="1" id="KW-0472">Membrane</keyword>
<keyword evidence="1" id="KW-1133">Transmembrane helix</keyword>
<dbReference type="AlphaFoldDB" id="A0A1H9TBI3"/>
<dbReference type="EMBL" id="FOGT01000005">
    <property type="protein sequence ID" value="SER94680.1"/>
    <property type="molecule type" value="Genomic_DNA"/>
</dbReference>
<dbReference type="RefSeq" id="WP_093050092.1">
    <property type="nucleotide sequence ID" value="NZ_FOGT01000005.1"/>
</dbReference>
<dbReference type="Pfam" id="PF22570">
    <property type="entry name" value="LiaF-TM"/>
    <property type="match status" value="1"/>
</dbReference>
<keyword evidence="1" id="KW-0812">Transmembrane</keyword>
<dbReference type="GO" id="GO:0016020">
    <property type="term" value="C:membrane"/>
    <property type="evidence" value="ECO:0007669"/>
    <property type="project" value="InterPro"/>
</dbReference>
<feature type="transmembrane region" description="Helical" evidence="1">
    <location>
        <begin position="35"/>
        <end position="57"/>
    </location>
</feature>
<organism evidence="4 5">
    <name type="scientific">Salipaludibacillus aurantiacus</name>
    <dbReference type="NCBI Taxonomy" id="1601833"/>
    <lineage>
        <taxon>Bacteria</taxon>
        <taxon>Bacillati</taxon>
        <taxon>Bacillota</taxon>
        <taxon>Bacilli</taxon>
        <taxon>Bacillales</taxon>
        <taxon>Bacillaceae</taxon>
    </lineage>
</organism>
<dbReference type="InterPro" id="IPR054331">
    <property type="entry name" value="LiaF_TM"/>
</dbReference>
<evidence type="ECO:0000313" key="4">
    <source>
        <dbReference type="EMBL" id="SER94680.1"/>
    </source>
</evidence>
<proteinExistence type="predicted"/>
<dbReference type="InterPro" id="IPR016975">
    <property type="entry name" value="Cell_wall_LiaF"/>
</dbReference>
<feature type="domain" description="Cell wall-active antibiotics response LiaF-like C-terminal" evidence="2">
    <location>
        <begin position="171"/>
        <end position="283"/>
    </location>
</feature>
<gene>
    <name evidence="4" type="ORF">SAMN05518684_105242</name>
</gene>
<dbReference type="STRING" id="1601833.SAMN05518684_105242"/>
<dbReference type="NCBIfam" id="NF040535">
    <property type="entry name" value="LiaF_C_term"/>
    <property type="match status" value="1"/>
</dbReference>
<evidence type="ECO:0000259" key="2">
    <source>
        <dbReference type="Pfam" id="PF09922"/>
    </source>
</evidence>
<dbReference type="Pfam" id="PF09922">
    <property type="entry name" value="LiaF-like_C"/>
    <property type="match status" value="1"/>
</dbReference>
<dbReference type="Proteomes" id="UP000198571">
    <property type="component" value="Unassembled WGS sequence"/>
</dbReference>
<accession>A0A1H9TBI3</accession>
<sequence>MKNFIGILILSTGIVFLMANTGFIDTEVTSLFSTFWPAIIVLFGLKILFEGLVYFFHGLRRDRWHIGKIIWGLIVTAVGAVLLGNNAGWFSYGLGDLWSWIWPLLIVYIGFKVLFDRDGNVVINLGPDDIEKVKREKRKGKNKDRSADFNFGPFSGTVGRPGQDRKTHRTFIGDISLGKQPWEPDGMDINMGIGSIELDLTKAILKEGDNIIDVSSWIGSVEIYVPKEMAVKAGVYVKVGEVTLFDDSHGGTGRNATYTSPGFHESEKRLILNVDLSIGDVEVLTVD</sequence>
<reference evidence="5" key="1">
    <citation type="submission" date="2016-10" db="EMBL/GenBank/DDBJ databases">
        <authorList>
            <person name="Varghese N."/>
            <person name="Submissions S."/>
        </authorList>
    </citation>
    <scope>NUCLEOTIDE SEQUENCE [LARGE SCALE GENOMIC DNA]</scope>
    <source>
        <strain evidence="5">S9</strain>
    </source>
</reference>
<dbReference type="PIRSF" id="PIRSF031509">
    <property type="entry name" value="Cell_wall_LiaF/YvqF"/>
    <property type="match status" value="1"/>
</dbReference>